<name>A0A6A6A856_9PLEO</name>
<dbReference type="GeneID" id="54411130"/>
<evidence type="ECO:0000313" key="3">
    <source>
        <dbReference type="EMBL" id="KAF2127363.1"/>
    </source>
</evidence>
<evidence type="ECO:0000313" key="4">
    <source>
        <dbReference type="Proteomes" id="UP000799771"/>
    </source>
</evidence>
<feature type="compositionally biased region" description="Polar residues" evidence="2">
    <location>
        <begin position="46"/>
        <end position="57"/>
    </location>
</feature>
<dbReference type="EMBL" id="ML977511">
    <property type="protein sequence ID" value="KAF2127363.1"/>
    <property type="molecule type" value="Genomic_DNA"/>
</dbReference>
<dbReference type="OrthoDB" id="3743447at2759"/>
<keyword evidence="4" id="KW-1185">Reference proteome</keyword>
<dbReference type="Proteomes" id="UP000799771">
    <property type="component" value="Unassembled WGS sequence"/>
</dbReference>
<feature type="region of interest" description="Disordered" evidence="2">
    <location>
        <begin position="111"/>
        <end position="133"/>
    </location>
</feature>
<feature type="coiled-coil region" evidence="1">
    <location>
        <begin position="170"/>
        <end position="197"/>
    </location>
</feature>
<feature type="region of interest" description="Disordered" evidence="2">
    <location>
        <begin position="46"/>
        <end position="65"/>
    </location>
</feature>
<dbReference type="AlphaFoldDB" id="A0A6A6A856"/>
<keyword evidence="1" id="KW-0175">Coiled coil</keyword>
<sequence>MQNRHTRYSPYPEPRQHNNRCPSCLEKGDAILVSPGKPCSQCGNLTPSPEVSPAPQTSRKKRHDRVLFSRQTLVTTSSSQVAKSDREAGRRYDQTLVFSLLENELLSLNPSLPQTARPRQSHPQGGLKELKGNNVSGDIKKYSNVEPLRYGKIDNLEAAVWVIRDSTTVIEDVIRERARLRDDAEKLMKEGADAERVRRFMFERIVQDDWSERVEESKLKRGGSDCIRPSQSDTLLR</sequence>
<feature type="region of interest" description="Disordered" evidence="2">
    <location>
        <begin position="1"/>
        <end position="22"/>
    </location>
</feature>
<protein>
    <submittedName>
        <fullName evidence="3">Uncharacterized protein</fullName>
    </submittedName>
</protein>
<accession>A0A6A6A856</accession>
<dbReference type="RefSeq" id="XP_033521752.1">
    <property type="nucleotide sequence ID" value="XM_033670698.1"/>
</dbReference>
<evidence type="ECO:0000256" key="1">
    <source>
        <dbReference type="SAM" id="Coils"/>
    </source>
</evidence>
<evidence type="ECO:0000256" key="2">
    <source>
        <dbReference type="SAM" id="MobiDB-lite"/>
    </source>
</evidence>
<proteinExistence type="predicted"/>
<organism evidence="3 4">
    <name type="scientific">Dothidotthia symphoricarpi CBS 119687</name>
    <dbReference type="NCBI Taxonomy" id="1392245"/>
    <lineage>
        <taxon>Eukaryota</taxon>
        <taxon>Fungi</taxon>
        <taxon>Dikarya</taxon>
        <taxon>Ascomycota</taxon>
        <taxon>Pezizomycotina</taxon>
        <taxon>Dothideomycetes</taxon>
        <taxon>Pleosporomycetidae</taxon>
        <taxon>Pleosporales</taxon>
        <taxon>Dothidotthiaceae</taxon>
        <taxon>Dothidotthia</taxon>
    </lineage>
</organism>
<reference evidence="3" key="1">
    <citation type="journal article" date="2020" name="Stud. Mycol.">
        <title>101 Dothideomycetes genomes: a test case for predicting lifestyles and emergence of pathogens.</title>
        <authorList>
            <person name="Haridas S."/>
            <person name="Albert R."/>
            <person name="Binder M."/>
            <person name="Bloem J."/>
            <person name="Labutti K."/>
            <person name="Salamov A."/>
            <person name="Andreopoulos B."/>
            <person name="Baker S."/>
            <person name="Barry K."/>
            <person name="Bills G."/>
            <person name="Bluhm B."/>
            <person name="Cannon C."/>
            <person name="Castanera R."/>
            <person name="Culley D."/>
            <person name="Daum C."/>
            <person name="Ezra D."/>
            <person name="Gonzalez J."/>
            <person name="Henrissat B."/>
            <person name="Kuo A."/>
            <person name="Liang C."/>
            <person name="Lipzen A."/>
            <person name="Lutzoni F."/>
            <person name="Magnuson J."/>
            <person name="Mondo S."/>
            <person name="Nolan M."/>
            <person name="Ohm R."/>
            <person name="Pangilinan J."/>
            <person name="Park H.-J."/>
            <person name="Ramirez L."/>
            <person name="Alfaro M."/>
            <person name="Sun H."/>
            <person name="Tritt A."/>
            <person name="Yoshinaga Y."/>
            <person name="Zwiers L.-H."/>
            <person name="Turgeon B."/>
            <person name="Goodwin S."/>
            <person name="Spatafora J."/>
            <person name="Crous P."/>
            <person name="Grigoriev I."/>
        </authorList>
    </citation>
    <scope>NUCLEOTIDE SEQUENCE</scope>
    <source>
        <strain evidence="3">CBS 119687</strain>
    </source>
</reference>
<gene>
    <name evidence="3" type="ORF">P153DRAFT_387907</name>
</gene>